<evidence type="ECO:0000313" key="12">
    <source>
        <dbReference type="Proteomes" id="UP000654075"/>
    </source>
</evidence>
<dbReference type="GO" id="GO:0004656">
    <property type="term" value="F:procollagen-proline 4-dioxygenase activity"/>
    <property type="evidence" value="ECO:0007669"/>
    <property type="project" value="TreeGrafter"/>
</dbReference>
<feature type="compositionally biased region" description="Basic and acidic residues" evidence="6">
    <location>
        <begin position="330"/>
        <end position="343"/>
    </location>
</feature>
<dbReference type="EMBL" id="CAJNNW010009030">
    <property type="protein sequence ID" value="CAE8650605.1"/>
    <property type="molecule type" value="Genomic_DNA"/>
</dbReference>
<keyword evidence="12" id="KW-1185">Reference proteome</keyword>
<dbReference type="InterPro" id="IPR044862">
    <property type="entry name" value="Pro_4_hyd_alph_FE2OG_OXY"/>
</dbReference>
<dbReference type="InterPro" id="IPR005123">
    <property type="entry name" value="Oxoglu/Fe-dep_dioxygenase_dom"/>
</dbReference>
<dbReference type="GO" id="GO:0005506">
    <property type="term" value="F:iron ion binding"/>
    <property type="evidence" value="ECO:0007669"/>
    <property type="project" value="InterPro"/>
</dbReference>
<feature type="region of interest" description="Disordered" evidence="6">
    <location>
        <begin position="314"/>
        <end position="359"/>
    </location>
</feature>
<evidence type="ECO:0000256" key="2">
    <source>
        <dbReference type="ARBA" id="ARBA00022723"/>
    </source>
</evidence>
<evidence type="ECO:0000256" key="1">
    <source>
        <dbReference type="ARBA" id="ARBA00001961"/>
    </source>
</evidence>
<dbReference type="Gene3D" id="2.60.120.620">
    <property type="entry name" value="q2cbj1_9rhob like domain"/>
    <property type="match status" value="1"/>
</dbReference>
<dbReference type="SMART" id="SM00702">
    <property type="entry name" value="P4Hc"/>
    <property type="match status" value="1"/>
</dbReference>
<dbReference type="PANTHER" id="PTHR10869:SF246">
    <property type="entry name" value="TRANSMEMBRANE PROLYL 4-HYDROXYLASE"/>
    <property type="match status" value="1"/>
</dbReference>
<evidence type="ECO:0000313" key="10">
    <source>
        <dbReference type="EMBL" id="CAE8677989.1"/>
    </source>
</evidence>
<name>A0A813IJA0_POLGL</name>
<keyword evidence="4" id="KW-0560">Oxidoreductase</keyword>
<evidence type="ECO:0000256" key="3">
    <source>
        <dbReference type="ARBA" id="ARBA00022964"/>
    </source>
</evidence>
<dbReference type="Proteomes" id="UP000626109">
    <property type="component" value="Unassembled WGS sequence"/>
</dbReference>
<dbReference type="AlphaFoldDB" id="A0A813IJA0"/>
<comment type="caution">
    <text evidence="9">The sequence shown here is derived from an EMBL/GenBank/DDBJ whole genome shotgun (WGS) entry which is preliminary data.</text>
</comment>
<feature type="compositionally biased region" description="Basic residues" evidence="6">
    <location>
        <begin position="316"/>
        <end position="328"/>
    </location>
</feature>
<dbReference type="InterPro" id="IPR045054">
    <property type="entry name" value="P4HA-like"/>
</dbReference>
<keyword evidence="5" id="KW-0408">Iron</keyword>
<evidence type="ECO:0000313" key="8">
    <source>
        <dbReference type="EMBL" id="CAE8629706.1"/>
    </source>
</evidence>
<dbReference type="EMBL" id="CAJNNV010029692">
    <property type="protein sequence ID" value="CAE8629706.1"/>
    <property type="molecule type" value="Genomic_DNA"/>
</dbReference>
<gene>
    <name evidence="8" type="ORF">PGLA1383_LOCUS46132</name>
    <name evidence="10" type="ORF">PGLA2088_LOCUS20560</name>
    <name evidence="9" type="ORF">PGLA2088_LOCUS8403</name>
</gene>
<reference evidence="9" key="1">
    <citation type="submission" date="2021-02" db="EMBL/GenBank/DDBJ databases">
        <authorList>
            <person name="Dougan E. K."/>
            <person name="Rhodes N."/>
            <person name="Thang M."/>
            <person name="Chan C."/>
        </authorList>
    </citation>
    <scope>NUCLEOTIDE SEQUENCE</scope>
</reference>
<feature type="domain" description="Fe2OG dioxygenase" evidence="7">
    <location>
        <begin position="127"/>
        <end position="259"/>
    </location>
</feature>
<evidence type="ECO:0000256" key="5">
    <source>
        <dbReference type="ARBA" id="ARBA00023004"/>
    </source>
</evidence>
<dbReference type="OrthoDB" id="69177at2759"/>
<dbReference type="PANTHER" id="PTHR10869">
    <property type="entry name" value="PROLYL 4-HYDROXYLASE ALPHA SUBUNIT"/>
    <property type="match status" value="1"/>
</dbReference>
<keyword evidence="2" id="KW-0479">Metal-binding</keyword>
<dbReference type="GO" id="GO:0031418">
    <property type="term" value="F:L-ascorbic acid binding"/>
    <property type="evidence" value="ECO:0007669"/>
    <property type="project" value="InterPro"/>
</dbReference>
<proteinExistence type="predicted"/>
<keyword evidence="3" id="KW-0223">Dioxygenase</keyword>
<sequence length="368" mass="39903">MNPSASLESAFAAAFERSAADATAVPVREDVLGVPGAFVLLDALTESETEALRRFVRLAHEQRAAAALASMPSSASEKDEEKRRDSQHHVPVHVPSVALGTLAQRIRPVLPTAAGPKNLAELEAQGKEISTFLRCYLYSPGDSSKPHFDRPWSEHTPDGALAVFSAYSVLVYLSDSFEGGHTTFFQQDDAVRISCSGLTPICDRDALVAVAQVAPRSGDILFFPHGSRSGCFPNPLHEGSTVVGGEKLLIRTDLLFRMPQKRTMGLQPQFHPYLNPAPVAVDSEELGLQEQEVSCGGRTAAQQIQRLREEASQARLAKRAARSARQPRRAPGDGTEKPDETDIHNTMPQKTAVTQDFSDSCVDNVLPL</sequence>
<dbReference type="GO" id="GO:0005783">
    <property type="term" value="C:endoplasmic reticulum"/>
    <property type="evidence" value="ECO:0007669"/>
    <property type="project" value="TreeGrafter"/>
</dbReference>
<organism evidence="9 11">
    <name type="scientific">Polarella glacialis</name>
    <name type="common">Dinoflagellate</name>
    <dbReference type="NCBI Taxonomy" id="89957"/>
    <lineage>
        <taxon>Eukaryota</taxon>
        <taxon>Sar</taxon>
        <taxon>Alveolata</taxon>
        <taxon>Dinophyceae</taxon>
        <taxon>Suessiales</taxon>
        <taxon>Suessiaceae</taxon>
        <taxon>Polarella</taxon>
    </lineage>
</organism>
<feature type="compositionally biased region" description="Polar residues" evidence="6">
    <location>
        <begin position="344"/>
        <end position="358"/>
    </location>
</feature>
<dbReference type="OMA" id="YTEISKP"/>
<evidence type="ECO:0000313" key="11">
    <source>
        <dbReference type="Proteomes" id="UP000626109"/>
    </source>
</evidence>
<dbReference type="PROSITE" id="PS51471">
    <property type="entry name" value="FE2OG_OXY"/>
    <property type="match status" value="1"/>
</dbReference>
<dbReference type="Proteomes" id="UP000654075">
    <property type="component" value="Unassembled WGS sequence"/>
</dbReference>
<comment type="cofactor">
    <cofactor evidence="1">
        <name>L-ascorbate</name>
        <dbReference type="ChEBI" id="CHEBI:38290"/>
    </cofactor>
</comment>
<feature type="region of interest" description="Disordered" evidence="6">
    <location>
        <begin position="67"/>
        <end position="91"/>
    </location>
</feature>
<feature type="compositionally biased region" description="Basic and acidic residues" evidence="6">
    <location>
        <begin position="76"/>
        <end position="88"/>
    </location>
</feature>
<evidence type="ECO:0000256" key="4">
    <source>
        <dbReference type="ARBA" id="ARBA00023002"/>
    </source>
</evidence>
<evidence type="ECO:0000313" key="9">
    <source>
        <dbReference type="EMBL" id="CAE8650605.1"/>
    </source>
</evidence>
<evidence type="ECO:0000256" key="6">
    <source>
        <dbReference type="SAM" id="MobiDB-lite"/>
    </source>
</evidence>
<accession>A0A813IJA0</accession>
<evidence type="ECO:0000259" key="7">
    <source>
        <dbReference type="PROSITE" id="PS51471"/>
    </source>
</evidence>
<dbReference type="Pfam" id="PF13640">
    <property type="entry name" value="2OG-FeII_Oxy_3"/>
    <property type="match status" value="1"/>
</dbReference>
<protein>
    <recommendedName>
        <fullName evidence="7">Fe2OG dioxygenase domain-containing protein</fullName>
    </recommendedName>
</protein>
<dbReference type="InterPro" id="IPR006620">
    <property type="entry name" value="Pro_4_hyd_alph"/>
</dbReference>
<dbReference type="EMBL" id="CAJNNW010025644">
    <property type="protein sequence ID" value="CAE8677989.1"/>
    <property type="molecule type" value="Genomic_DNA"/>
</dbReference>